<reference evidence="9" key="1">
    <citation type="submission" date="2023-07" db="EMBL/GenBank/DDBJ databases">
        <authorList>
            <person name="Stuckert A."/>
        </authorList>
    </citation>
    <scope>NUCLEOTIDE SEQUENCE</scope>
</reference>
<sequence length="132" mass="15663">MNVMEYSTWKNHLDVLTLDVKEKIYNVLLFIDGGWMVDVRDDAEEDPERKHQMYLLRSLCLPMMCFLLHTVLHNTEQYQECLRLADVISSETQKLYKVFSKPELKKLLQKLRESSLMLLDLQLDPLGYENQP</sequence>
<dbReference type="InterPro" id="IPR007252">
    <property type="entry name" value="Nup84/Nup107"/>
</dbReference>
<evidence type="ECO:0000256" key="5">
    <source>
        <dbReference type="ARBA" id="ARBA00023010"/>
    </source>
</evidence>
<evidence type="ECO:0000256" key="8">
    <source>
        <dbReference type="RuleBase" id="RU365072"/>
    </source>
</evidence>
<accession>A0ABN9L9W6</accession>
<keyword evidence="5 8" id="KW-0811">Translocation</keyword>
<keyword evidence="3" id="KW-0509">mRNA transport</keyword>
<evidence type="ECO:0000256" key="7">
    <source>
        <dbReference type="ARBA" id="ARBA00023242"/>
    </source>
</evidence>
<organism evidence="9 10">
    <name type="scientific">Ranitomeya imitator</name>
    <name type="common">mimic poison frog</name>
    <dbReference type="NCBI Taxonomy" id="111125"/>
    <lineage>
        <taxon>Eukaryota</taxon>
        <taxon>Metazoa</taxon>
        <taxon>Chordata</taxon>
        <taxon>Craniata</taxon>
        <taxon>Vertebrata</taxon>
        <taxon>Euteleostomi</taxon>
        <taxon>Amphibia</taxon>
        <taxon>Batrachia</taxon>
        <taxon>Anura</taxon>
        <taxon>Neobatrachia</taxon>
        <taxon>Hyloidea</taxon>
        <taxon>Dendrobatidae</taxon>
        <taxon>Dendrobatinae</taxon>
        <taxon>Ranitomeya</taxon>
    </lineage>
</organism>
<keyword evidence="10" id="KW-1185">Reference proteome</keyword>
<evidence type="ECO:0000256" key="2">
    <source>
        <dbReference type="ARBA" id="ARBA00022448"/>
    </source>
</evidence>
<name>A0ABN9L9W6_9NEOB</name>
<dbReference type="Gene3D" id="1.20.190.50">
    <property type="match status" value="1"/>
</dbReference>
<comment type="caution">
    <text evidence="9">The sequence shown here is derived from an EMBL/GenBank/DDBJ whole genome shotgun (WGS) entry which is preliminary data.</text>
</comment>
<evidence type="ECO:0000256" key="4">
    <source>
        <dbReference type="ARBA" id="ARBA00022927"/>
    </source>
</evidence>
<evidence type="ECO:0000256" key="3">
    <source>
        <dbReference type="ARBA" id="ARBA00022816"/>
    </source>
</evidence>
<dbReference type="PANTHER" id="PTHR13003:SF2">
    <property type="entry name" value="NUCLEAR PORE COMPLEX PROTEIN NUP107"/>
    <property type="match status" value="1"/>
</dbReference>
<keyword evidence="2 8" id="KW-0813">Transport</keyword>
<evidence type="ECO:0000256" key="1">
    <source>
        <dbReference type="ARBA" id="ARBA00009510"/>
    </source>
</evidence>
<comment type="function">
    <text evidence="8">Functions as a component of the nuclear pore complex (NPC).</text>
</comment>
<keyword evidence="6 8" id="KW-0906">Nuclear pore complex</keyword>
<evidence type="ECO:0000313" key="10">
    <source>
        <dbReference type="Proteomes" id="UP001176940"/>
    </source>
</evidence>
<evidence type="ECO:0000256" key="6">
    <source>
        <dbReference type="ARBA" id="ARBA00023132"/>
    </source>
</evidence>
<evidence type="ECO:0000313" key="9">
    <source>
        <dbReference type="EMBL" id="CAJ0936769.1"/>
    </source>
</evidence>
<keyword evidence="7 8" id="KW-0539">Nucleus</keyword>
<proteinExistence type="inferred from homology"/>
<dbReference type="Pfam" id="PF04121">
    <property type="entry name" value="Nup84_Nup100"/>
    <property type="match status" value="1"/>
</dbReference>
<comment type="subcellular location">
    <subcellularLocation>
        <location evidence="8">Nucleus</location>
        <location evidence="8">Nuclear pore complex</location>
    </subcellularLocation>
    <subcellularLocation>
        <location evidence="8">Nucleus membrane</location>
    </subcellularLocation>
</comment>
<protein>
    <recommendedName>
        <fullName evidence="8">Nuclear pore complex protein</fullName>
    </recommendedName>
</protein>
<keyword evidence="8" id="KW-0472">Membrane</keyword>
<keyword evidence="4" id="KW-0653">Protein transport</keyword>
<dbReference type="EMBL" id="CAUEEQ010012878">
    <property type="protein sequence ID" value="CAJ0936769.1"/>
    <property type="molecule type" value="Genomic_DNA"/>
</dbReference>
<comment type="similarity">
    <text evidence="1 8">Belongs to the nucleoporin Nup84/Nup107 family.</text>
</comment>
<dbReference type="Proteomes" id="UP001176940">
    <property type="component" value="Unassembled WGS sequence"/>
</dbReference>
<dbReference type="PANTHER" id="PTHR13003">
    <property type="entry name" value="NUP107-RELATED"/>
    <property type="match status" value="1"/>
</dbReference>
<comment type="subunit">
    <text evidence="8">Part of the nuclear pore complex (NPC).</text>
</comment>
<gene>
    <name evidence="9" type="ORF">RIMI_LOCUS6955880</name>
</gene>